<comment type="caution">
    <text evidence="1">The sequence shown here is derived from an EMBL/GenBank/DDBJ whole genome shotgun (WGS) entry which is preliminary data.</text>
</comment>
<protein>
    <submittedName>
        <fullName evidence="1">Uncharacterized protein</fullName>
    </submittedName>
</protein>
<keyword evidence="2" id="KW-1185">Reference proteome</keyword>
<name>A0ACB9AGW0_CICIN</name>
<evidence type="ECO:0000313" key="2">
    <source>
        <dbReference type="Proteomes" id="UP001055811"/>
    </source>
</evidence>
<dbReference type="EMBL" id="CM042015">
    <property type="protein sequence ID" value="KAI3709382.1"/>
    <property type="molecule type" value="Genomic_DNA"/>
</dbReference>
<reference evidence="2" key="1">
    <citation type="journal article" date="2022" name="Mol. Ecol. Resour.">
        <title>The genomes of chicory, endive, great burdock and yacon provide insights into Asteraceae palaeo-polyploidization history and plant inulin production.</title>
        <authorList>
            <person name="Fan W."/>
            <person name="Wang S."/>
            <person name="Wang H."/>
            <person name="Wang A."/>
            <person name="Jiang F."/>
            <person name="Liu H."/>
            <person name="Zhao H."/>
            <person name="Xu D."/>
            <person name="Zhang Y."/>
        </authorList>
    </citation>
    <scope>NUCLEOTIDE SEQUENCE [LARGE SCALE GENOMIC DNA]</scope>
    <source>
        <strain evidence="2">cv. Punajuju</strain>
    </source>
</reference>
<gene>
    <name evidence="1" type="ORF">L2E82_39143</name>
</gene>
<sequence length="192" mass="21197">MVAVPFLDSLNRRCQHTTIDKSYSVENFKGQHCNRALGSVVPIRRVEIGKLTQDLDFLATSGVVDLSDNSFDGPLPSSFNRPDIDIPDLSTNHLSGSLNQFLCPKIQEPRQSKVLNLANNNLPGVIPDCWMNWDSLSVLNFEKNRLSGGIPRSVGEVPSLISLNIRRNNLSGTIPTMSSQSLLIIPLHCHLP</sequence>
<proteinExistence type="predicted"/>
<dbReference type="Proteomes" id="UP001055811">
    <property type="component" value="Linkage Group LG07"/>
</dbReference>
<reference evidence="1 2" key="2">
    <citation type="journal article" date="2022" name="Mol. Ecol. Resour.">
        <title>The genomes of chicory, endive, great burdock and yacon provide insights into Asteraceae paleo-polyploidization history and plant inulin production.</title>
        <authorList>
            <person name="Fan W."/>
            <person name="Wang S."/>
            <person name="Wang H."/>
            <person name="Wang A."/>
            <person name="Jiang F."/>
            <person name="Liu H."/>
            <person name="Zhao H."/>
            <person name="Xu D."/>
            <person name="Zhang Y."/>
        </authorList>
    </citation>
    <scope>NUCLEOTIDE SEQUENCE [LARGE SCALE GENOMIC DNA]</scope>
    <source>
        <strain evidence="2">cv. Punajuju</strain>
        <tissue evidence="1">Leaves</tissue>
    </source>
</reference>
<accession>A0ACB9AGW0</accession>
<organism evidence="1 2">
    <name type="scientific">Cichorium intybus</name>
    <name type="common">Chicory</name>
    <dbReference type="NCBI Taxonomy" id="13427"/>
    <lineage>
        <taxon>Eukaryota</taxon>
        <taxon>Viridiplantae</taxon>
        <taxon>Streptophyta</taxon>
        <taxon>Embryophyta</taxon>
        <taxon>Tracheophyta</taxon>
        <taxon>Spermatophyta</taxon>
        <taxon>Magnoliopsida</taxon>
        <taxon>eudicotyledons</taxon>
        <taxon>Gunneridae</taxon>
        <taxon>Pentapetalae</taxon>
        <taxon>asterids</taxon>
        <taxon>campanulids</taxon>
        <taxon>Asterales</taxon>
        <taxon>Asteraceae</taxon>
        <taxon>Cichorioideae</taxon>
        <taxon>Cichorieae</taxon>
        <taxon>Cichoriinae</taxon>
        <taxon>Cichorium</taxon>
    </lineage>
</organism>
<evidence type="ECO:0000313" key="1">
    <source>
        <dbReference type="EMBL" id="KAI3709382.1"/>
    </source>
</evidence>